<dbReference type="InterPro" id="IPR025166">
    <property type="entry name" value="Integrase_DNA_bind_dom"/>
</dbReference>
<accession>A0A7X4GIX6</accession>
<dbReference type="InterPro" id="IPR011010">
    <property type="entry name" value="DNA_brk_join_enz"/>
</dbReference>
<dbReference type="Pfam" id="PF13356">
    <property type="entry name" value="Arm-DNA-bind_3"/>
    <property type="match status" value="1"/>
</dbReference>
<evidence type="ECO:0000256" key="4">
    <source>
        <dbReference type="ARBA" id="ARBA00023172"/>
    </source>
</evidence>
<gene>
    <name evidence="6" type="ORF">GR702_11705</name>
</gene>
<protein>
    <submittedName>
        <fullName evidence="6">Tyrosine-type recombinase/integrase</fullName>
    </submittedName>
</protein>
<keyword evidence="7" id="KW-1185">Reference proteome</keyword>
<keyword evidence="3" id="KW-0238">DNA-binding</keyword>
<evidence type="ECO:0000259" key="5">
    <source>
        <dbReference type="PROSITE" id="PS51898"/>
    </source>
</evidence>
<name>A0A7X4GIX6_9SPHN</name>
<dbReference type="Gene3D" id="3.30.160.390">
    <property type="entry name" value="Integrase, DNA-binding domain"/>
    <property type="match status" value="1"/>
</dbReference>
<dbReference type="EMBL" id="WVTD01000007">
    <property type="protein sequence ID" value="MYL98429.1"/>
    <property type="molecule type" value="Genomic_DNA"/>
</dbReference>
<dbReference type="InterPro" id="IPR010998">
    <property type="entry name" value="Integrase_recombinase_N"/>
</dbReference>
<dbReference type="RefSeq" id="WP_160986059.1">
    <property type="nucleotide sequence ID" value="NZ_WVTD01000007.1"/>
</dbReference>
<organism evidence="6 7">
    <name type="scientific">Novosphingobium silvae</name>
    <dbReference type="NCBI Taxonomy" id="2692619"/>
    <lineage>
        <taxon>Bacteria</taxon>
        <taxon>Pseudomonadati</taxon>
        <taxon>Pseudomonadota</taxon>
        <taxon>Alphaproteobacteria</taxon>
        <taxon>Sphingomonadales</taxon>
        <taxon>Sphingomonadaceae</taxon>
        <taxon>Novosphingobium</taxon>
    </lineage>
</organism>
<dbReference type="Gene3D" id="1.10.150.130">
    <property type="match status" value="1"/>
</dbReference>
<dbReference type="InterPro" id="IPR050808">
    <property type="entry name" value="Phage_Integrase"/>
</dbReference>
<dbReference type="GO" id="GO:0015074">
    <property type="term" value="P:DNA integration"/>
    <property type="evidence" value="ECO:0007669"/>
    <property type="project" value="UniProtKB-KW"/>
</dbReference>
<dbReference type="InterPro" id="IPR038488">
    <property type="entry name" value="Integrase_DNA-bd_sf"/>
</dbReference>
<dbReference type="AlphaFoldDB" id="A0A7X4GIX6"/>
<dbReference type="InterPro" id="IPR013762">
    <property type="entry name" value="Integrase-like_cat_sf"/>
</dbReference>
<comment type="caution">
    <text evidence="6">The sequence shown here is derived from an EMBL/GenBank/DDBJ whole genome shotgun (WGS) entry which is preliminary data.</text>
</comment>
<reference evidence="6 7" key="1">
    <citation type="submission" date="2019-12" db="EMBL/GenBank/DDBJ databases">
        <authorList>
            <person name="Feng G."/>
            <person name="Zhu H."/>
        </authorList>
    </citation>
    <scope>NUCLEOTIDE SEQUENCE [LARGE SCALE GENOMIC DNA]</scope>
    <source>
        <strain evidence="6 7">FGD1</strain>
    </source>
</reference>
<dbReference type="Pfam" id="PF00589">
    <property type="entry name" value="Phage_integrase"/>
    <property type="match status" value="1"/>
</dbReference>
<dbReference type="SUPFAM" id="SSF56349">
    <property type="entry name" value="DNA breaking-rejoining enzymes"/>
    <property type="match status" value="1"/>
</dbReference>
<keyword evidence="2" id="KW-0229">DNA integration</keyword>
<dbReference type="Gene3D" id="1.10.443.10">
    <property type="entry name" value="Intergrase catalytic core"/>
    <property type="match status" value="1"/>
</dbReference>
<evidence type="ECO:0000313" key="6">
    <source>
        <dbReference type="EMBL" id="MYL98429.1"/>
    </source>
</evidence>
<evidence type="ECO:0000256" key="1">
    <source>
        <dbReference type="ARBA" id="ARBA00008857"/>
    </source>
</evidence>
<comment type="similarity">
    <text evidence="1">Belongs to the 'phage' integrase family.</text>
</comment>
<evidence type="ECO:0000256" key="3">
    <source>
        <dbReference type="ARBA" id="ARBA00023125"/>
    </source>
</evidence>
<dbReference type="PANTHER" id="PTHR30629:SF2">
    <property type="entry name" value="PROPHAGE INTEGRASE INTS-RELATED"/>
    <property type="match status" value="1"/>
</dbReference>
<dbReference type="PANTHER" id="PTHR30629">
    <property type="entry name" value="PROPHAGE INTEGRASE"/>
    <property type="match status" value="1"/>
</dbReference>
<sequence>MAKAKTMLTPAEVKAADAARMPARFADGTPGLAFVVGKRGGVWQWQGRVRGEPRKITGGRYDSGRGMSLKQAREWANEINAKNAQGVNVYAEFGNGAPDEPTGPTAKPSRKVMTCQEAWDIYVHEAEATEENAERTLIDKRQTWNRLFASAIGEKLLTDITYLELADIVDPIKSAGKRAAFNNAVRYVKRFFTWAEESEARTGLSDSPARRLKTDKQNEADRTLSEVEVRWFWDAVGELDATARAYFLVLLLTGQRRDEVLELVREELDMTRSLMDLSERRMKSKRAHITPFGDKARSLIEGRLGAHKFDFVFPSQRSYLKQAPYSDYELGRALNFLNAMMERKAETSGKTYERWTPHDLRRTFSTLANAILDDEEDTVLDENHIERVMAHKVGGKVANVYNKHQYLKEKRKVLKVWEDEVRRIVGGEAFDRY</sequence>
<dbReference type="PROSITE" id="PS51898">
    <property type="entry name" value="TYR_RECOMBINASE"/>
    <property type="match status" value="1"/>
</dbReference>
<dbReference type="InterPro" id="IPR002104">
    <property type="entry name" value="Integrase_catalytic"/>
</dbReference>
<feature type="domain" description="Tyr recombinase" evidence="5">
    <location>
        <begin position="219"/>
        <end position="415"/>
    </location>
</feature>
<dbReference type="GO" id="GO:0006310">
    <property type="term" value="P:DNA recombination"/>
    <property type="evidence" value="ECO:0007669"/>
    <property type="project" value="UniProtKB-KW"/>
</dbReference>
<dbReference type="Proteomes" id="UP000465810">
    <property type="component" value="Unassembled WGS sequence"/>
</dbReference>
<evidence type="ECO:0000256" key="2">
    <source>
        <dbReference type="ARBA" id="ARBA00022908"/>
    </source>
</evidence>
<dbReference type="GO" id="GO:0003677">
    <property type="term" value="F:DNA binding"/>
    <property type="evidence" value="ECO:0007669"/>
    <property type="project" value="UniProtKB-KW"/>
</dbReference>
<dbReference type="CDD" id="cd00801">
    <property type="entry name" value="INT_P4_C"/>
    <property type="match status" value="1"/>
</dbReference>
<evidence type="ECO:0000313" key="7">
    <source>
        <dbReference type="Proteomes" id="UP000465810"/>
    </source>
</evidence>
<proteinExistence type="inferred from homology"/>
<keyword evidence="4" id="KW-0233">DNA recombination</keyword>